<feature type="compositionally biased region" description="Basic residues" evidence="1">
    <location>
        <begin position="7"/>
        <end position="17"/>
    </location>
</feature>
<keyword evidence="3" id="KW-1185">Reference proteome</keyword>
<dbReference type="Proteomes" id="UP001151760">
    <property type="component" value="Unassembled WGS sequence"/>
</dbReference>
<name>A0ABQ5J7H2_9ASTR</name>
<dbReference type="EMBL" id="BQNB010021542">
    <property type="protein sequence ID" value="GJU07472.1"/>
    <property type="molecule type" value="Genomic_DNA"/>
</dbReference>
<feature type="region of interest" description="Disordered" evidence="1">
    <location>
        <begin position="1"/>
        <end position="42"/>
    </location>
</feature>
<organism evidence="2 3">
    <name type="scientific">Tanacetum coccineum</name>
    <dbReference type="NCBI Taxonomy" id="301880"/>
    <lineage>
        <taxon>Eukaryota</taxon>
        <taxon>Viridiplantae</taxon>
        <taxon>Streptophyta</taxon>
        <taxon>Embryophyta</taxon>
        <taxon>Tracheophyta</taxon>
        <taxon>Spermatophyta</taxon>
        <taxon>Magnoliopsida</taxon>
        <taxon>eudicotyledons</taxon>
        <taxon>Gunneridae</taxon>
        <taxon>Pentapetalae</taxon>
        <taxon>asterids</taxon>
        <taxon>campanulids</taxon>
        <taxon>Asterales</taxon>
        <taxon>Asteraceae</taxon>
        <taxon>Asteroideae</taxon>
        <taxon>Anthemideae</taxon>
        <taxon>Anthemidinae</taxon>
        <taxon>Tanacetum</taxon>
    </lineage>
</organism>
<evidence type="ECO:0000256" key="1">
    <source>
        <dbReference type="SAM" id="MobiDB-lite"/>
    </source>
</evidence>
<protein>
    <submittedName>
        <fullName evidence="2">Uncharacterized protein</fullName>
    </submittedName>
</protein>
<comment type="caution">
    <text evidence="2">The sequence shown here is derived from an EMBL/GenBank/DDBJ whole genome shotgun (WGS) entry which is preliminary data.</text>
</comment>
<proteinExistence type="predicted"/>
<sequence length="81" mass="9152">MGNVKKSVAKRIRHQRHNGTESEVQNDSNMSGNDTNAEDADIRPIYDKEPMVEVQLTAECNIFAIGQQHTEQCQVKSPMHD</sequence>
<accession>A0ABQ5J7H2</accession>
<feature type="compositionally biased region" description="Polar residues" evidence="1">
    <location>
        <begin position="21"/>
        <end position="35"/>
    </location>
</feature>
<gene>
    <name evidence="2" type="ORF">Tco_1123902</name>
</gene>
<reference evidence="2" key="2">
    <citation type="submission" date="2022-01" db="EMBL/GenBank/DDBJ databases">
        <authorList>
            <person name="Yamashiro T."/>
            <person name="Shiraishi A."/>
            <person name="Satake H."/>
            <person name="Nakayama K."/>
        </authorList>
    </citation>
    <scope>NUCLEOTIDE SEQUENCE</scope>
</reference>
<evidence type="ECO:0000313" key="3">
    <source>
        <dbReference type="Proteomes" id="UP001151760"/>
    </source>
</evidence>
<evidence type="ECO:0000313" key="2">
    <source>
        <dbReference type="EMBL" id="GJU07472.1"/>
    </source>
</evidence>
<reference evidence="2" key="1">
    <citation type="journal article" date="2022" name="Int. J. Mol. Sci.">
        <title>Draft Genome of Tanacetum Coccineum: Genomic Comparison of Closely Related Tanacetum-Family Plants.</title>
        <authorList>
            <person name="Yamashiro T."/>
            <person name="Shiraishi A."/>
            <person name="Nakayama K."/>
            <person name="Satake H."/>
        </authorList>
    </citation>
    <scope>NUCLEOTIDE SEQUENCE</scope>
</reference>